<evidence type="ECO:0000259" key="9">
    <source>
        <dbReference type="PROSITE" id="PS51192"/>
    </source>
</evidence>
<evidence type="ECO:0000256" key="8">
    <source>
        <dbReference type="SAM" id="MobiDB-lite"/>
    </source>
</evidence>
<comment type="catalytic activity">
    <reaction evidence="7">
        <text>ATP + H2O = ADP + phosphate + H(+)</text>
        <dbReference type="Rhea" id="RHEA:13065"/>
        <dbReference type="ChEBI" id="CHEBI:15377"/>
        <dbReference type="ChEBI" id="CHEBI:15378"/>
        <dbReference type="ChEBI" id="CHEBI:30616"/>
        <dbReference type="ChEBI" id="CHEBI:43474"/>
        <dbReference type="ChEBI" id="CHEBI:456216"/>
        <dbReference type="EC" id="3.6.4.13"/>
    </reaction>
</comment>
<comment type="function">
    <text evidence="7">RNA helicase.</text>
</comment>
<feature type="domain" description="Helicase ATP-binding" evidence="9">
    <location>
        <begin position="64"/>
        <end position="302"/>
    </location>
</feature>
<keyword evidence="12" id="KW-1185">Reference proteome</keyword>
<proteinExistence type="inferred from homology"/>
<dbReference type="PROSITE" id="PS51194">
    <property type="entry name" value="HELICASE_CTER"/>
    <property type="match status" value="1"/>
</dbReference>
<feature type="compositionally biased region" description="Acidic residues" evidence="8">
    <location>
        <begin position="157"/>
        <end position="167"/>
    </location>
</feature>
<dbReference type="GO" id="GO:0005524">
    <property type="term" value="F:ATP binding"/>
    <property type="evidence" value="ECO:0007669"/>
    <property type="project" value="UniProtKB-UniRule"/>
</dbReference>
<dbReference type="Gene3D" id="3.40.50.300">
    <property type="entry name" value="P-loop containing nucleotide triphosphate hydrolases"/>
    <property type="match status" value="2"/>
</dbReference>
<keyword evidence="3 6" id="KW-0347">Helicase</keyword>
<dbReference type="CDD" id="cd17956">
    <property type="entry name" value="DEADc_DDX51"/>
    <property type="match status" value="1"/>
</dbReference>
<dbReference type="PROSITE" id="PS00039">
    <property type="entry name" value="DEAD_ATP_HELICASE"/>
    <property type="match status" value="1"/>
</dbReference>
<feature type="region of interest" description="Disordered" evidence="8">
    <location>
        <begin position="150"/>
        <end position="176"/>
    </location>
</feature>
<dbReference type="SMART" id="SM00487">
    <property type="entry name" value="DEXDc"/>
    <property type="match status" value="1"/>
</dbReference>
<comment type="domain">
    <text evidence="7">The Q motif is unique to and characteristic of the DEAD box family of RNA helicases and controls ATP binding and hydrolysis.</text>
</comment>
<evidence type="ECO:0000259" key="10">
    <source>
        <dbReference type="PROSITE" id="PS51194"/>
    </source>
</evidence>
<dbReference type="InterPro" id="IPR014001">
    <property type="entry name" value="Helicase_ATP-bd"/>
</dbReference>
<dbReference type="InterPro" id="IPR011545">
    <property type="entry name" value="DEAD/DEAH_box_helicase_dom"/>
</dbReference>
<dbReference type="EMBL" id="ML003567">
    <property type="protein sequence ID" value="RKP33777.1"/>
    <property type="molecule type" value="Genomic_DNA"/>
</dbReference>
<dbReference type="GO" id="GO:0003724">
    <property type="term" value="F:RNA helicase activity"/>
    <property type="evidence" value="ECO:0007669"/>
    <property type="project" value="UniProtKB-EC"/>
</dbReference>
<evidence type="ECO:0000256" key="6">
    <source>
        <dbReference type="RuleBase" id="RU000492"/>
    </source>
</evidence>
<accession>A0A4P9ZKK6</accession>
<dbReference type="STRING" id="215637.A0A4P9ZKK6"/>
<evidence type="ECO:0000256" key="7">
    <source>
        <dbReference type="RuleBase" id="RU365068"/>
    </source>
</evidence>
<protein>
    <recommendedName>
        <fullName evidence="7">ATP-dependent RNA helicase</fullName>
        <ecNumber evidence="7">3.6.4.13</ecNumber>
    </recommendedName>
</protein>
<keyword evidence="5 7" id="KW-0694">RNA-binding</keyword>
<name>A0A4P9ZKK6_9FUNG</name>
<evidence type="ECO:0000313" key="11">
    <source>
        <dbReference type="EMBL" id="RKP33777.1"/>
    </source>
</evidence>
<feature type="domain" description="Helicase C-terminal" evidence="10">
    <location>
        <begin position="343"/>
        <end position="507"/>
    </location>
</feature>
<dbReference type="CDD" id="cd18787">
    <property type="entry name" value="SF2_C_DEAD"/>
    <property type="match status" value="1"/>
</dbReference>
<dbReference type="InterPro" id="IPR001650">
    <property type="entry name" value="Helicase_C-like"/>
</dbReference>
<dbReference type="GO" id="GO:0003723">
    <property type="term" value="F:RNA binding"/>
    <property type="evidence" value="ECO:0007669"/>
    <property type="project" value="UniProtKB-UniRule"/>
</dbReference>
<dbReference type="Proteomes" id="UP000268162">
    <property type="component" value="Unassembled WGS sequence"/>
</dbReference>
<reference evidence="12" key="1">
    <citation type="journal article" date="2018" name="Nat. Microbiol.">
        <title>Leveraging single-cell genomics to expand the fungal tree of life.</title>
        <authorList>
            <person name="Ahrendt S.R."/>
            <person name="Quandt C.A."/>
            <person name="Ciobanu D."/>
            <person name="Clum A."/>
            <person name="Salamov A."/>
            <person name="Andreopoulos B."/>
            <person name="Cheng J.F."/>
            <person name="Woyke T."/>
            <person name="Pelin A."/>
            <person name="Henrissat B."/>
            <person name="Reynolds N.K."/>
            <person name="Benny G.L."/>
            <person name="Smith M.E."/>
            <person name="James T.Y."/>
            <person name="Grigoriev I.V."/>
        </authorList>
    </citation>
    <scope>NUCLEOTIDE SEQUENCE [LARGE SCALE GENOMIC DNA]</scope>
    <source>
        <strain evidence="12">RSA 468</strain>
    </source>
</reference>
<comment type="similarity">
    <text evidence="6">Belongs to the DEAD box helicase family.</text>
</comment>
<dbReference type="AlphaFoldDB" id="A0A4P9ZKK6"/>
<dbReference type="EC" id="3.6.4.13" evidence="7"/>
<dbReference type="SMART" id="SM00490">
    <property type="entry name" value="HELICc"/>
    <property type="match status" value="1"/>
</dbReference>
<dbReference type="InterPro" id="IPR027417">
    <property type="entry name" value="P-loop_NTPase"/>
</dbReference>
<dbReference type="InterPro" id="IPR000629">
    <property type="entry name" value="RNA-helicase_DEAD-box_CS"/>
</dbReference>
<dbReference type="Pfam" id="PF00270">
    <property type="entry name" value="DEAD"/>
    <property type="match status" value="1"/>
</dbReference>
<evidence type="ECO:0000256" key="4">
    <source>
        <dbReference type="ARBA" id="ARBA00022840"/>
    </source>
</evidence>
<evidence type="ECO:0000256" key="2">
    <source>
        <dbReference type="ARBA" id="ARBA00022801"/>
    </source>
</evidence>
<evidence type="ECO:0000256" key="5">
    <source>
        <dbReference type="ARBA" id="ARBA00022884"/>
    </source>
</evidence>
<dbReference type="PANTHER" id="PTHR24031">
    <property type="entry name" value="RNA HELICASE"/>
    <property type="match status" value="1"/>
</dbReference>
<dbReference type="GO" id="GO:0016787">
    <property type="term" value="F:hydrolase activity"/>
    <property type="evidence" value="ECO:0007669"/>
    <property type="project" value="UniProtKB-KW"/>
</dbReference>
<keyword evidence="1 6" id="KW-0547">Nucleotide-binding</keyword>
<evidence type="ECO:0000256" key="3">
    <source>
        <dbReference type="ARBA" id="ARBA00022806"/>
    </source>
</evidence>
<dbReference type="PROSITE" id="PS51192">
    <property type="entry name" value="HELICASE_ATP_BIND_1"/>
    <property type="match status" value="1"/>
</dbReference>
<gene>
    <name evidence="11" type="ORF">BJ085DRAFT_23899</name>
</gene>
<keyword evidence="4 6" id="KW-0067">ATP-binding</keyword>
<dbReference type="SUPFAM" id="SSF52540">
    <property type="entry name" value="P-loop containing nucleoside triphosphate hydrolases"/>
    <property type="match status" value="1"/>
</dbReference>
<organism evidence="11 12">
    <name type="scientific">Dimargaris cristalligena</name>
    <dbReference type="NCBI Taxonomy" id="215637"/>
    <lineage>
        <taxon>Eukaryota</taxon>
        <taxon>Fungi</taxon>
        <taxon>Fungi incertae sedis</taxon>
        <taxon>Zoopagomycota</taxon>
        <taxon>Kickxellomycotina</taxon>
        <taxon>Dimargaritomycetes</taxon>
        <taxon>Dimargaritales</taxon>
        <taxon>Dimargaritaceae</taxon>
        <taxon>Dimargaris</taxon>
    </lineage>
</organism>
<evidence type="ECO:0000313" key="12">
    <source>
        <dbReference type="Proteomes" id="UP000268162"/>
    </source>
</evidence>
<keyword evidence="2 6" id="KW-0378">Hydrolase</keyword>
<evidence type="ECO:0000256" key="1">
    <source>
        <dbReference type="ARBA" id="ARBA00022741"/>
    </source>
</evidence>
<dbReference type="Pfam" id="PF00271">
    <property type="entry name" value="Helicase_C"/>
    <property type="match status" value="1"/>
</dbReference>
<sequence length="527" mass="58537">MSLGVPLWFSSPTVVSPSQELPLGSPEVPLSAELTECCQREGIAHFFAVQAAVLPLLVQSARSVATRHRLPDLCVSAPTGSGKTLAYLLPIIEKLRSRRIRRLRALIVLPTRDLALQVKAVLDRFTQGTDLVSAVIAGQVPLAQEQELLTGGCPTGAEDDDDDDNDGNDNNGGHSAVDIMVCTPGRLVDHLRSTKNFTLQHLEFLVIDEADRLLNHNFQDWLPKVLESADAATSMSDMPTTPTTVDRWGLPVHDAVTRPSGGLNSHIFNRPTSRMQKLLFSATLSDNPAILAALKLYSPQYICIRDDSLATEDGNLANPRQITVPPTLKEYTLVSDSDTKPLALVYLMYHLQLGTTLCFTRSVEAAHRLFQVLDAFNRIYTAERQKQQQPDGPEFKPFTLAEYSSDLHPSERERLRDQFARGEIQLLVSSDMIARGLDIEQVGAVINYDVPRGIQTYVHRVGRTARAGREGAAYTILESQEIGNFFSMMDRAKHAEKIIKLETERGIKGGYQHAYKLALRRMRTIYK</sequence>